<protein>
    <submittedName>
        <fullName evidence="3">Transposase family protein</fullName>
    </submittedName>
</protein>
<dbReference type="Proteomes" id="UP001589710">
    <property type="component" value="Unassembled WGS sequence"/>
</dbReference>
<organism evidence="3 4">
    <name type="scientific">Streptomyces yanii</name>
    <dbReference type="NCBI Taxonomy" id="78510"/>
    <lineage>
        <taxon>Bacteria</taxon>
        <taxon>Bacillati</taxon>
        <taxon>Actinomycetota</taxon>
        <taxon>Actinomycetes</taxon>
        <taxon>Kitasatosporales</taxon>
        <taxon>Streptomycetaceae</taxon>
        <taxon>Streptomyces</taxon>
    </lineage>
</organism>
<dbReference type="Pfam" id="PF14690">
    <property type="entry name" value="Zn_ribbon_ISL3"/>
    <property type="match status" value="1"/>
</dbReference>
<evidence type="ECO:0000313" key="4">
    <source>
        <dbReference type="Proteomes" id="UP001589710"/>
    </source>
</evidence>
<dbReference type="EMBL" id="JBHMCG010000173">
    <property type="protein sequence ID" value="MFB9578260.1"/>
    <property type="molecule type" value="Genomic_DNA"/>
</dbReference>
<name>A0ABV5RK72_9ACTN</name>
<feature type="compositionally biased region" description="Polar residues" evidence="1">
    <location>
        <begin position="92"/>
        <end position="103"/>
    </location>
</feature>
<sequence length="103" mass="10994">MALVMQTGAPFWYSLVFEGIDDVDVEAVTAAFGTVEVVARGRAARAACPGCGRFSDRVHDRYQRRLKALPCSGPRATRRRPGAIPAHAGSRASPSSSTGAVYR</sequence>
<comment type="caution">
    <text evidence="3">The sequence shown here is derived from an EMBL/GenBank/DDBJ whole genome shotgun (WGS) entry which is preliminary data.</text>
</comment>
<evidence type="ECO:0000256" key="1">
    <source>
        <dbReference type="SAM" id="MobiDB-lite"/>
    </source>
</evidence>
<dbReference type="InterPro" id="IPR029261">
    <property type="entry name" value="Transposase_Znf"/>
</dbReference>
<proteinExistence type="predicted"/>
<keyword evidence="4" id="KW-1185">Reference proteome</keyword>
<evidence type="ECO:0000313" key="3">
    <source>
        <dbReference type="EMBL" id="MFB9578260.1"/>
    </source>
</evidence>
<feature type="region of interest" description="Disordered" evidence="1">
    <location>
        <begin position="71"/>
        <end position="103"/>
    </location>
</feature>
<evidence type="ECO:0000259" key="2">
    <source>
        <dbReference type="Pfam" id="PF14690"/>
    </source>
</evidence>
<feature type="domain" description="Transposase IS204/IS1001/IS1096/IS1165 zinc-finger" evidence="2">
    <location>
        <begin position="45"/>
        <end position="73"/>
    </location>
</feature>
<gene>
    <name evidence="3" type="ORF">ACFFTL_39845</name>
</gene>
<accession>A0ABV5RK72</accession>
<reference evidence="3 4" key="1">
    <citation type="submission" date="2024-09" db="EMBL/GenBank/DDBJ databases">
        <authorList>
            <person name="Sun Q."/>
            <person name="Mori K."/>
        </authorList>
    </citation>
    <scope>NUCLEOTIDE SEQUENCE [LARGE SCALE GENOMIC DNA]</scope>
    <source>
        <strain evidence="3 4">JCM 3331</strain>
    </source>
</reference>
<dbReference type="RefSeq" id="WP_386145032.1">
    <property type="nucleotide sequence ID" value="NZ_JBHMCG010000173.1"/>
</dbReference>